<dbReference type="EMBL" id="VSRR010004971">
    <property type="protein sequence ID" value="MPC41211.1"/>
    <property type="molecule type" value="Genomic_DNA"/>
</dbReference>
<organism evidence="1 2">
    <name type="scientific">Portunus trituberculatus</name>
    <name type="common">Swimming crab</name>
    <name type="synonym">Neptunus trituberculatus</name>
    <dbReference type="NCBI Taxonomy" id="210409"/>
    <lineage>
        <taxon>Eukaryota</taxon>
        <taxon>Metazoa</taxon>
        <taxon>Ecdysozoa</taxon>
        <taxon>Arthropoda</taxon>
        <taxon>Crustacea</taxon>
        <taxon>Multicrustacea</taxon>
        <taxon>Malacostraca</taxon>
        <taxon>Eumalacostraca</taxon>
        <taxon>Eucarida</taxon>
        <taxon>Decapoda</taxon>
        <taxon>Pleocyemata</taxon>
        <taxon>Brachyura</taxon>
        <taxon>Eubrachyura</taxon>
        <taxon>Portunoidea</taxon>
        <taxon>Portunidae</taxon>
        <taxon>Portuninae</taxon>
        <taxon>Portunus</taxon>
    </lineage>
</organism>
<reference evidence="1 2" key="1">
    <citation type="submission" date="2019-05" db="EMBL/GenBank/DDBJ databases">
        <title>Another draft genome of Portunus trituberculatus and its Hox gene families provides insights of decapod evolution.</title>
        <authorList>
            <person name="Jeong J.-H."/>
            <person name="Song I."/>
            <person name="Kim S."/>
            <person name="Choi T."/>
            <person name="Kim D."/>
            <person name="Ryu S."/>
            <person name="Kim W."/>
        </authorList>
    </citation>
    <scope>NUCLEOTIDE SEQUENCE [LARGE SCALE GENOMIC DNA]</scope>
    <source>
        <tissue evidence="1">Muscle</tissue>
    </source>
</reference>
<sequence>MLREDPFHLLLLDGLVLDWLSPQEQQENRQGCEAEAALSTGKHSRLASTFRRGPLRWEGDP</sequence>
<evidence type="ECO:0000313" key="1">
    <source>
        <dbReference type="EMBL" id="MPC41211.1"/>
    </source>
</evidence>
<comment type="caution">
    <text evidence="1">The sequence shown here is derived from an EMBL/GenBank/DDBJ whole genome shotgun (WGS) entry which is preliminary data.</text>
</comment>
<proteinExistence type="predicted"/>
<dbReference type="Proteomes" id="UP000324222">
    <property type="component" value="Unassembled WGS sequence"/>
</dbReference>
<accession>A0A5B7F2G2</accession>
<name>A0A5B7F2G2_PORTR</name>
<keyword evidence="2" id="KW-1185">Reference proteome</keyword>
<dbReference type="AlphaFoldDB" id="A0A5B7F2G2"/>
<gene>
    <name evidence="1" type="ORF">E2C01_034797</name>
</gene>
<protein>
    <submittedName>
        <fullName evidence="1">Uncharacterized protein</fullName>
    </submittedName>
</protein>
<evidence type="ECO:0000313" key="2">
    <source>
        <dbReference type="Proteomes" id="UP000324222"/>
    </source>
</evidence>